<evidence type="ECO:0000256" key="2">
    <source>
        <dbReference type="ARBA" id="ARBA00023180"/>
    </source>
</evidence>
<dbReference type="InterPro" id="IPR051487">
    <property type="entry name" value="Ser/Thr_Proteases_Immune/Dev"/>
</dbReference>
<dbReference type="SUPFAM" id="SSF50494">
    <property type="entry name" value="Trypsin-like serine proteases"/>
    <property type="match status" value="1"/>
</dbReference>
<dbReference type="SMART" id="SM00020">
    <property type="entry name" value="Tryp_SPc"/>
    <property type="match status" value="1"/>
</dbReference>
<protein>
    <submittedName>
        <fullName evidence="7">Putative trypsin</fullName>
    </submittedName>
</protein>
<keyword evidence="2" id="KW-0325">Glycoprotein</keyword>
<feature type="domain" description="Peptidase S1" evidence="6">
    <location>
        <begin position="31"/>
        <end position="307"/>
    </location>
</feature>
<keyword evidence="5" id="KW-1133">Transmembrane helix</keyword>
<dbReference type="InterPro" id="IPR009003">
    <property type="entry name" value="Peptidase_S1_PA"/>
</dbReference>
<keyword evidence="5" id="KW-0812">Transmembrane</keyword>
<evidence type="ECO:0000256" key="1">
    <source>
        <dbReference type="ARBA" id="ARBA00023157"/>
    </source>
</evidence>
<dbReference type="Pfam" id="PF00089">
    <property type="entry name" value="Trypsin"/>
    <property type="match status" value="1"/>
</dbReference>
<keyword evidence="5" id="KW-0472">Membrane</keyword>
<dbReference type="PROSITE" id="PS50240">
    <property type="entry name" value="TRYPSIN_DOM"/>
    <property type="match status" value="1"/>
</dbReference>
<dbReference type="InterPro" id="IPR001254">
    <property type="entry name" value="Trypsin_dom"/>
</dbReference>
<name>A0A1Q3FKL5_CULTA</name>
<organism evidence="7">
    <name type="scientific">Culex tarsalis</name>
    <name type="common">Encephalitis mosquito</name>
    <dbReference type="NCBI Taxonomy" id="7177"/>
    <lineage>
        <taxon>Eukaryota</taxon>
        <taxon>Metazoa</taxon>
        <taxon>Ecdysozoa</taxon>
        <taxon>Arthropoda</taxon>
        <taxon>Hexapoda</taxon>
        <taxon>Insecta</taxon>
        <taxon>Pterygota</taxon>
        <taxon>Neoptera</taxon>
        <taxon>Endopterygota</taxon>
        <taxon>Diptera</taxon>
        <taxon>Nematocera</taxon>
        <taxon>Culicoidea</taxon>
        <taxon>Culicidae</taxon>
        <taxon>Culicinae</taxon>
        <taxon>Culicini</taxon>
        <taxon>Culex</taxon>
        <taxon>Culex</taxon>
    </lineage>
</organism>
<evidence type="ECO:0000259" key="6">
    <source>
        <dbReference type="PROSITE" id="PS50240"/>
    </source>
</evidence>
<proteinExistence type="inferred from homology"/>
<comment type="similarity">
    <text evidence="3">Belongs to the peptidase S1 family. CLIP subfamily.</text>
</comment>
<evidence type="ECO:0000256" key="5">
    <source>
        <dbReference type="SAM" id="Phobius"/>
    </source>
</evidence>
<dbReference type="GO" id="GO:0004252">
    <property type="term" value="F:serine-type endopeptidase activity"/>
    <property type="evidence" value="ECO:0007669"/>
    <property type="project" value="InterPro"/>
</dbReference>
<dbReference type="EMBL" id="GFDL01006993">
    <property type="protein sequence ID" value="JAV28052.1"/>
    <property type="molecule type" value="Transcribed_RNA"/>
</dbReference>
<dbReference type="AlphaFoldDB" id="A0A1Q3FKL5"/>
<feature type="region of interest" description="Disordered" evidence="4">
    <location>
        <begin position="56"/>
        <end position="75"/>
    </location>
</feature>
<accession>A0A1Q3FKL5</accession>
<sequence>MHSRLLEDESDHPTHPVKSWWFTVSKPRLAIVSGAAISATIIVIVIIAITVDSKALDEDDEDPPGTPLPRKCGQRTAESDWPWTVEIYSMADGPDWEHTIALGTLVNDRYVLSSAYELQKFEDSTLRVLLGETTFVHMVDDSYFENRVFREILRKEFIEHDSVGFGTNMVLLQMDKEVKFNGRIQPICLPWVHPEIPQQLTILPDEKDKLFSSSAHLVDYVDCFEIWFYQGFEADQESKRLHLCAKQSNSSEHCYALRGSPLLGVFHDHGKKRFVQYGIKHYGDCAQGLQIYSNVTHHMEWIREVVTRKDVDEIQNVKS</sequence>
<dbReference type="InterPro" id="IPR043504">
    <property type="entry name" value="Peptidase_S1_PA_chymotrypsin"/>
</dbReference>
<evidence type="ECO:0000256" key="3">
    <source>
        <dbReference type="ARBA" id="ARBA00024195"/>
    </source>
</evidence>
<evidence type="ECO:0000256" key="4">
    <source>
        <dbReference type="SAM" id="MobiDB-lite"/>
    </source>
</evidence>
<dbReference type="GO" id="GO:0006508">
    <property type="term" value="P:proteolysis"/>
    <property type="evidence" value="ECO:0007669"/>
    <property type="project" value="InterPro"/>
</dbReference>
<dbReference type="PANTHER" id="PTHR24256">
    <property type="entry name" value="TRYPTASE-RELATED"/>
    <property type="match status" value="1"/>
</dbReference>
<dbReference type="Gene3D" id="2.40.10.10">
    <property type="entry name" value="Trypsin-like serine proteases"/>
    <property type="match status" value="2"/>
</dbReference>
<feature type="transmembrane region" description="Helical" evidence="5">
    <location>
        <begin position="29"/>
        <end position="51"/>
    </location>
</feature>
<keyword evidence="1" id="KW-1015">Disulfide bond</keyword>
<evidence type="ECO:0000313" key="7">
    <source>
        <dbReference type="EMBL" id="JAV28052.1"/>
    </source>
</evidence>
<reference evidence="7" key="1">
    <citation type="submission" date="2017-01" db="EMBL/GenBank/DDBJ databases">
        <title>A deep insight into the sialotranscriptome of adult male and female Cluex tarsalis mosquitoes.</title>
        <authorList>
            <person name="Ribeiro J.M."/>
            <person name="Moreira F."/>
            <person name="Bernard K.A."/>
            <person name="Calvo E."/>
        </authorList>
    </citation>
    <scope>NUCLEOTIDE SEQUENCE</scope>
    <source>
        <strain evidence="7">Kern County</strain>
        <tissue evidence="7">Salivary glands</tissue>
    </source>
</reference>